<gene>
    <name evidence="3" type="ORF">CLV29_2005</name>
</gene>
<dbReference type="Proteomes" id="UP000295371">
    <property type="component" value="Unassembled WGS sequence"/>
</dbReference>
<sequence>MTGTHIVDQHAALRAATTRLWEALRDRLNGACAWADTHPLTDQLVDRLADPDQAVTGGEGTPLVDPASVAEFAALLGKPTGAGFRIIGEALELRHRLPRLWERVQSLEVSAEDGCRVAARTMSLSPTAARWVDDQLVHFVGALSTSQLERTVEAAKTSTGAPAEDESSVFVHLVHDRSNVNGHSRLFGELSRLDALELDQALQHGAELQKLWGNQSSVEVRRAHALAELARSQSMLPPLPQPPRSDDGDHEVEPMPISPDRSVNGLPAPVEPRPPAPRPIALTLILPEPGANPAGTSGHPAPGRLGNLPVTAEQVAIWCGAPGAQITVRPVIDLNLPESTDCYAPTDRIREHVRATHPTCVFPFCDVPAERADLDHIVPFDAGGTTTTDNLAPLCRRHHRLKTHHGWRYRRLGARLFGWSSPEGESYLRDGPRTLPFPTGPARRLGPEPIDEPADTG</sequence>
<feature type="compositionally biased region" description="Basic and acidic residues" evidence="1">
    <location>
        <begin position="244"/>
        <end position="253"/>
    </location>
</feature>
<dbReference type="GO" id="GO:0008270">
    <property type="term" value="F:zinc ion binding"/>
    <property type="evidence" value="ECO:0007669"/>
    <property type="project" value="InterPro"/>
</dbReference>
<accession>A0A4R7JAE8</accession>
<evidence type="ECO:0000256" key="1">
    <source>
        <dbReference type="SAM" id="MobiDB-lite"/>
    </source>
</evidence>
<dbReference type="GO" id="GO:0004519">
    <property type="term" value="F:endonuclease activity"/>
    <property type="evidence" value="ECO:0007669"/>
    <property type="project" value="UniProtKB-KW"/>
</dbReference>
<evidence type="ECO:0000313" key="4">
    <source>
        <dbReference type="Proteomes" id="UP000295371"/>
    </source>
</evidence>
<dbReference type="OrthoDB" id="3790359at2"/>
<name>A0A4R7JAE8_9ACTN</name>
<feature type="domain" description="HNH nuclease" evidence="2">
    <location>
        <begin position="348"/>
        <end position="400"/>
    </location>
</feature>
<dbReference type="Gene3D" id="1.10.30.50">
    <property type="match status" value="1"/>
</dbReference>
<keyword evidence="4" id="KW-1185">Reference proteome</keyword>
<evidence type="ECO:0000259" key="2">
    <source>
        <dbReference type="SMART" id="SM00507"/>
    </source>
</evidence>
<comment type="caution">
    <text evidence="3">The sequence shown here is derived from an EMBL/GenBank/DDBJ whole genome shotgun (WGS) entry which is preliminary data.</text>
</comment>
<keyword evidence="3" id="KW-0255">Endonuclease</keyword>
<evidence type="ECO:0000313" key="3">
    <source>
        <dbReference type="EMBL" id="TDT34345.1"/>
    </source>
</evidence>
<dbReference type="SMART" id="SM00507">
    <property type="entry name" value="HNHc"/>
    <property type="match status" value="1"/>
</dbReference>
<organism evidence="3 4">
    <name type="scientific">Naumannella halotolerans</name>
    <dbReference type="NCBI Taxonomy" id="993414"/>
    <lineage>
        <taxon>Bacteria</taxon>
        <taxon>Bacillati</taxon>
        <taxon>Actinomycetota</taxon>
        <taxon>Actinomycetes</taxon>
        <taxon>Propionibacteriales</taxon>
        <taxon>Propionibacteriaceae</taxon>
        <taxon>Naumannella</taxon>
    </lineage>
</organism>
<dbReference type="CDD" id="cd00085">
    <property type="entry name" value="HNHc"/>
    <property type="match status" value="1"/>
</dbReference>
<dbReference type="InterPro" id="IPR003615">
    <property type="entry name" value="HNH_nuc"/>
</dbReference>
<dbReference type="GO" id="GO:0003676">
    <property type="term" value="F:nucleic acid binding"/>
    <property type="evidence" value="ECO:0007669"/>
    <property type="project" value="InterPro"/>
</dbReference>
<dbReference type="RefSeq" id="WP_133754733.1">
    <property type="nucleotide sequence ID" value="NZ_SOAW01000001.1"/>
</dbReference>
<protein>
    <submittedName>
        <fullName evidence="3">HNH endonuclease</fullName>
    </submittedName>
</protein>
<reference evidence="3 4" key="1">
    <citation type="submission" date="2019-03" db="EMBL/GenBank/DDBJ databases">
        <title>Genomic Encyclopedia of Archaeal and Bacterial Type Strains, Phase II (KMG-II): from individual species to whole genera.</title>
        <authorList>
            <person name="Goeker M."/>
        </authorList>
    </citation>
    <scope>NUCLEOTIDE SEQUENCE [LARGE SCALE GENOMIC DNA]</scope>
    <source>
        <strain evidence="3 4">DSM 24323</strain>
    </source>
</reference>
<proteinExistence type="predicted"/>
<keyword evidence="3" id="KW-0378">Hydrolase</keyword>
<dbReference type="Pfam" id="PF01844">
    <property type="entry name" value="HNH"/>
    <property type="match status" value="1"/>
</dbReference>
<dbReference type="InterPro" id="IPR002711">
    <property type="entry name" value="HNH"/>
</dbReference>
<feature type="region of interest" description="Disordered" evidence="1">
    <location>
        <begin position="428"/>
        <end position="457"/>
    </location>
</feature>
<feature type="region of interest" description="Disordered" evidence="1">
    <location>
        <begin position="231"/>
        <end position="274"/>
    </location>
</feature>
<keyword evidence="3" id="KW-0540">Nuclease</keyword>
<dbReference type="EMBL" id="SOAW01000001">
    <property type="protein sequence ID" value="TDT34345.1"/>
    <property type="molecule type" value="Genomic_DNA"/>
</dbReference>
<dbReference type="AlphaFoldDB" id="A0A4R7JAE8"/>